<dbReference type="Proteomes" id="UP000721442">
    <property type="component" value="Unassembled WGS sequence"/>
</dbReference>
<comment type="caution">
    <text evidence="2">The sequence shown here is derived from an EMBL/GenBank/DDBJ whole genome shotgun (WGS) entry which is preliminary data.</text>
</comment>
<feature type="chain" id="PRO_5037988700" evidence="1">
    <location>
        <begin position="23"/>
        <end position="135"/>
    </location>
</feature>
<proteinExistence type="predicted"/>
<accession>A0A940DE34</accession>
<feature type="signal peptide" evidence="1">
    <location>
        <begin position="1"/>
        <end position="22"/>
    </location>
</feature>
<organism evidence="2 3">
    <name type="scientific">Candidatus Enterousia excrementavium</name>
    <dbReference type="NCBI Taxonomy" id="2840789"/>
    <lineage>
        <taxon>Bacteria</taxon>
        <taxon>Pseudomonadati</taxon>
        <taxon>Pseudomonadota</taxon>
        <taxon>Alphaproteobacteria</taxon>
        <taxon>Candidatus Enterousia</taxon>
    </lineage>
</organism>
<gene>
    <name evidence="2" type="ORF">IAC77_00510</name>
</gene>
<evidence type="ECO:0000313" key="3">
    <source>
        <dbReference type="Proteomes" id="UP000721442"/>
    </source>
</evidence>
<dbReference type="AlphaFoldDB" id="A0A940DE34"/>
<reference evidence="2" key="2">
    <citation type="journal article" date="2021" name="PeerJ">
        <title>Extensive microbial diversity within the chicken gut microbiome revealed by metagenomics and culture.</title>
        <authorList>
            <person name="Gilroy R."/>
            <person name="Ravi A."/>
            <person name="Getino M."/>
            <person name="Pursley I."/>
            <person name="Horton D.L."/>
            <person name="Alikhan N.F."/>
            <person name="Baker D."/>
            <person name="Gharbi K."/>
            <person name="Hall N."/>
            <person name="Watson M."/>
            <person name="Adriaenssens E.M."/>
            <person name="Foster-Nyarko E."/>
            <person name="Jarju S."/>
            <person name="Secka A."/>
            <person name="Antonio M."/>
            <person name="Oren A."/>
            <person name="Chaudhuri R.R."/>
            <person name="La Ragione R."/>
            <person name="Hildebrand F."/>
            <person name="Pallen M.J."/>
        </authorList>
    </citation>
    <scope>NUCLEOTIDE SEQUENCE</scope>
    <source>
        <strain evidence="2">B1-16210</strain>
    </source>
</reference>
<name>A0A940DE34_9PROT</name>
<evidence type="ECO:0000256" key="1">
    <source>
        <dbReference type="SAM" id="SignalP"/>
    </source>
</evidence>
<sequence>MKKTFLFGMFAGVIGVCANAYADGYVETETTNTYEKITIDTVKYIDGNYIAPATVRVAKPTPCRAASSLDVAKTCRKHCGCAKSAHLQPVRVKTYTEVIDHYQIYEPVVTYKPAGEYTTRRYIQAPNPHCGTCAR</sequence>
<evidence type="ECO:0000313" key="2">
    <source>
        <dbReference type="EMBL" id="MBO8406928.1"/>
    </source>
</evidence>
<dbReference type="EMBL" id="JADINE010000007">
    <property type="protein sequence ID" value="MBO8406928.1"/>
    <property type="molecule type" value="Genomic_DNA"/>
</dbReference>
<reference evidence="2" key="1">
    <citation type="submission" date="2020-10" db="EMBL/GenBank/DDBJ databases">
        <authorList>
            <person name="Gilroy R."/>
        </authorList>
    </citation>
    <scope>NUCLEOTIDE SEQUENCE</scope>
    <source>
        <strain evidence="2">B1-16210</strain>
    </source>
</reference>
<protein>
    <submittedName>
        <fullName evidence="2">Uncharacterized protein</fullName>
    </submittedName>
</protein>
<keyword evidence="1" id="KW-0732">Signal</keyword>